<sequence>MERPVPSFEAAPVEGGFDNPPLASQSVFRAIMDAMARPGTLRPVTARVVPPAPLSGTAGAVVLTLCDHDTPLWLDPALEASADVRGWLGFHCGSPTARIPADAHFALIANPAEMIALENFSQGTQEYPDRSTTLILQVESLTAGRDLRLEGPGIEEVASLAPTPLPRHFCEQWRQNNARFPRGVDLILASPEGVACLPRTTRIRATEG</sequence>
<dbReference type="GO" id="GO:0016829">
    <property type="term" value="F:lyase activity"/>
    <property type="evidence" value="ECO:0007669"/>
    <property type="project" value="UniProtKB-KW"/>
</dbReference>
<dbReference type="NCBIfam" id="TIGR03292">
    <property type="entry name" value="PhnH_redo"/>
    <property type="match status" value="1"/>
</dbReference>
<gene>
    <name evidence="1" type="primary">phnH</name>
    <name evidence="1" type="ORF">ABGN05_07015</name>
</gene>
<evidence type="ECO:0000313" key="2">
    <source>
        <dbReference type="Proteomes" id="UP001556692"/>
    </source>
</evidence>
<protein>
    <submittedName>
        <fullName evidence="1">Phosphonate C-P lyase system protein PhnH</fullName>
    </submittedName>
</protein>
<dbReference type="EMBL" id="JBDPGJ010000002">
    <property type="protein sequence ID" value="MEX0405401.1"/>
    <property type="molecule type" value="Genomic_DNA"/>
</dbReference>
<dbReference type="InterPro" id="IPR038058">
    <property type="entry name" value="PhnH-like_sp"/>
</dbReference>
<organism evidence="1 2">
    <name type="scientific">Aquibium pacificus</name>
    <dbReference type="NCBI Taxonomy" id="3153579"/>
    <lineage>
        <taxon>Bacteria</taxon>
        <taxon>Pseudomonadati</taxon>
        <taxon>Pseudomonadota</taxon>
        <taxon>Alphaproteobacteria</taxon>
        <taxon>Hyphomicrobiales</taxon>
        <taxon>Phyllobacteriaceae</taxon>
        <taxon>Aquibium</taxon>
    </lineage>
</organism>
<dbReference type="InterPro" id="IPR008772">
    <property type="entry name" value="Phosphonate_metab_PhnH"/>
</dbReference>
<dbReference type="RefSeq" id="WP_367953298.1">
    <property type="nucleotide sequence ID" value="NZ_JBDPGJ010000002.1"/>
</dbReference>
<name>A0ABV3SFA5_9HYPH</name>
<dbReference type="Pfam" id="PF05845">
    <property type="entry name" value="PhnH"/>
    <property type="match status" value="1"/>
</dbReference>
<keyword evidence="1" id="KW-0456">Lyase</keyword>
<dbReference type="Proteomes" id="UP001556692">
    <property type="component" value="Unassembled WGS sequence"/>
</dbReference>
<reference evidence="1 2" key="1">
    <citation type="submission" date="2024-05" db="EMBL/GenBank/DDBJ databases">
        <authorList>
            <person name="Jiang F."/>
        </authorList>
    </citation>
    <scope>NUCLEOTIDE SEQUENCE [LARGE SCALE GENOMIC DNA]</scope>
    <source>
        <strain evidence="1 2">LZ166</strain>
    </source>
</reference>
<accession>A0ABV3SFA5</accession>
<dbReference type="Gene3D" id="3.40.50.11310">
    <property type="entry name" value="Bacterial phosphonate metabolism protein PhnH"/>
    <property type="match status" value="1"/>
</dbReference>
<keyword evidence="2" id="KW-1185">Reference proteome</keyword>
<proteinExistence type="predicted"/>
<comment type="caution">
    <text evidence="1">The sequence shown here is derived from an EMBL/GenBank/DDBJ whole genome shotgun (WGS) entry which is preliminary data.</text>
</comment>
<evidence type="ECO:0000313" key="1">
    <source>
        <dbReference type="EMBL" id="MEX0405401.1"/>
    </source>
</evidence>
<dbReference type="SUPFAM" id="SSF159709">
    <property type="entry name" value="PhnH-like"/>
    <property type="match status" value="1"/>
</dbReference>
<dbReference type="PIRSF" id="PIRSF020680">
    <property type="entry name" value="PhnH"/>
    <property type="match status" value="1"/>
</dbReference>